<dbReference type="KEGG" id="mph:MLP_13130"/>
<dbReference type="OrthoDB" id="9770043at2"/>
<dbReference type="SUPFAM" id="SSF50952">
    <property type="entry name" value="Soluble quinoprotein glucose dehydrogenase"/>
    <property type="match status" value="1"/>
</dbReference>
<dbReference type="Gene3D" id="2.120.10.30">
    <property type="entry name" value="TolB, C-terminal domain"/>
    <property type="match status" value="1"/>
</dbReference>
<feature type="domain" description="Glucose/Sorbosone dehydrogenase" evidence="2">
    <location>
        <begin position="54"/>
        <end position="377"/>
    </location>
</feature>
<dbReference type="InterPro" id="IPR011042">
    <property type="entry name" value="6-blade_b-propeller_TolB-like"/>
</dbReference>
<proteinExistence type="predicted"/>
<dbReference type="PANTHER" id="PTHR19328">
    <property type="entry name" value="HEDGEHOG-INTERACTING PROTEIN"/>
    <property type="match status" value="1"/>
</dbReference>
<feature type="chain" id="PRO_5038813040" evidence="1">
    <location>
        <begin position="30"/>
        <end position="386"/>
    </location>
</feature>
<feature type="signal peptide" evidence="1">
    <location>
        <begin position="1"/>
        <end position="29"/>
    </location>
</feature>
<accession>F5XPL9</accession>
<protein>
    <submittedName>
        <fullName evidence="3">Putative soluble aldose sugar dehydrogenase</fullName>
    </submittedName>
</protein>
<sequence>MPSRLFRSRTTRPLLVGFVAAVTALVTTAGPIAPTPPASAEAPSVSVTPVVEDLTIPWDVTWVGPVMLFNQRGGGIWSKRGAAAPKKVSMPLPKVYAKGESGMLGLVADPKAASNGYFYSCMAVATAKGKAKDIEVWKWRLVSDTSATKVKKLVTGIPLASSGRHSGCRLRFRSAEMLYIGTGDAAQGKVPQNLKSLGGKVLRVRSSGSIPKSNPFYAKGGKARYVWTYGHRNVQGIAFRSSAGQIWSVEHGTDRDDEVNLIAKGGNYGWSPTPGYNEKRSMTDKKRFPKARSAKWRSGRPTVATSGAAFLTGSQWGDWDGRLAVAMLKGEGVKVFTLSGDSIVEQQTILTAYGRIRTVQQGPDAALYFTTSNGSGTDGIYRVTRR</sequence>
<dbReference type="EMBL" id="AP012204">
    <property type="protein sequence ID" value="BAK34327.1"/>
    <property type="molecule type" value="Genomic_DNA"/>
</dbReference>
<gene>
    <name evidence="3" type="ordered locus">MLP_13130</name>
</gene>
<dbReference type="AlphaFoldDB" id="F5XPL9"/>
<name>F5XPL9_MICPN</name>
<keyword evidence="1" id="KW-0732">Signal</keyword>
<dbReference type="PANTHER" id="PTHR19328:SF13">
    <property type="entry name" value="HIPL1 PROTEIN"/>
    <property type="match status" value="1"/>
</dbReference>
<dbReference type="Proteomes" id="UP000007947">
    <property type="component" value="Chromosome"/>
</dbReference>
<dbReference type="RefSeq" id="WP_013862210.1">
    <property type="nucleotide sequence ID" value="NC_015635.1"/>
</dbReference>
<dbReference type="Pfam" id="PF07995">
    <property type="entry name" value="GSDH"/>
    <property type="match status" value="1"/>
</dbReference>
<dbReference type="InterPro" id="IPR012938">
    <property type="entry name" value="Glc/Sorbosone_DH"/>
</dbReference>
<evidence type="ECO:0000313" key="3">
    <source>
        <dbReference type="EMBL" id="BAK34327.1"/>
    </source>
</evidence>
<evidence type="ECO:0000313" key="4">
    <source>
        <dbReference type="Proteomes" id="UP000007947"/>
    </source>
</evidence>
<evidence type="ECO:0000256" key="1">
    <source>
        <dbReference type="SAM" id="SignalP"/>
    </source>
</evidence>
<keyword evidence="4" id="KW-1185">Reference proteome</keyword>
<evidence type="ECO:0000259" key="2">
    <source>
        <dbReference type="Pfam" id="PF07995"/>
    </source>
</evidence>
<dbReference type="InterPro" id="IPR011041">
    <property type="entry name" value="Quinoprot_gluc/sorb_DH_b-prop"/>
</dbReference>
<reference evidence="3 4" key="1">
    <citation type="submission" date="2011-05" db="EMBL/GenBank/DDBJ databases">
        <title>Whole genome sequence of Microlunatus phosphovorus NM-1.</title>
        <authorList>
            <person name="Hosoyama A."/>
            <person name="Sasaki K."/>
            <person name="Harada T."/>
            <person name="Igarashi R."/>
            <person name="Kawakoshi A."/>
            <person name="Sasagawa M."/>
            <person name="Fukada J."/>
            <person name="Nakamura S."/>
            <person name="Katano Y."/>
            <person name="Hanada S."/>
            <person name="Kamagata Y."/>
            <person name="Nakamura N."/>
            <person name="Yamazaki S."/>
            <person name="Fujita N."/>
        </authorList>
    </citation>
    <scope>NUCLEOTIDE SEQUENCE [LARGE SCALE GENOMIC DNA]</scope>
    <source>
        <strain evidence="4">ATCC 700054 / DSM 10555 / JCM 9379 / NBRC 101784 / NCIMB 13414 / VKM Ac-1990 / NM-1</strain>
    </source>
</reference>
<organism evidence="3 4">
    <name type="scientific">Microlunatus phosphovorus (strain ATCC 700054 / DSM 10555 / JCM 9379 / NBRC 101784 / NCIMB 13414 / VKM Ac-1990 / NM-1)</name>
    <dbReference type="NCBI Taxonomy" id="1032480"/>
    <lineage>
        <taxon>Bacteria</taxon>
        <taxon>Bacillati</taxon>
        <taxon>Actinomycetota</taxon>
        <taxon>Actinomycetes</taxon>
        <taxon>Propionibacteriales</taxon>
        <taxon>Propionibacteriaceae</taxon>
        <taxon>Microlunatus</taxon>
    </lineage>
</organism>
<dbReference type="eggNOG" id="COG2133">
    <property type="taxonomic scope" value="Bacteria"/>
</dbReference>
<dbReference type="HOGENOM" id="CLU_012253_0_1_11"/>